<dbReference type="NCBIfam" id="TIGR01653">
    <property type="entry name" value="lactococcin_972"/>
    <property type="match status" value="1"/>
</dbReference>
<dbReference type="KEGG" id="cprt:FIC82_006685"/>
<dbReference type="Gene3D" id="2.60.40.2850">
    <property type="match status" value="1"/>
</dbReference>
<dbReference type="EMBL" id="CP052757">
    <property type="protein sequence ID" value="QJW35926.1"/>
    <property type="molecule type" value="Genomic_DNA"/>
</dbReference>
<dbReference type="AlphaFoldDB" id="A0A6M5UBP3"/>
<accession>A0A6M5UBP3</accession>
<proteinExistence type="predicted"/>
<name>A0A6M5UBP3_9MICO</name>
<evidence type="ECO:0000313" key="3">
    <source>
        <dbReference type="Proteomes" id="UP000451354"/>
    </source>
</evidence>
<evidence type="ECO:0000256" key="1">
    <source>
        <dbReference type="SAM" id="Phobius"/>
    </source>
</evidence>
<dbReference type="OrthoDB" id="5125456at2"/>
<dbReference type="Pfam" id="PF09683">
    <property type="entry name" value="Lactococcin_972"/>
    <property type="match status" value="1"/>
</dbReference>
<keyword evidence="1" id="KW-0812">Transmembrane</keyword>
<dbReference type="Proteomes" id="UP000451354">
    <property type="component" value="Chromosome"/>
</dbReference>
<sequence>MSVMTSDVRVAHAEVVPGETRRPRRGRVRRAFIGAALSVGIVAAGATAAYATRVSAGGGTWDYGVTSLTASYNWSDYYHGSRSHGSSVTGDDGLDRSPCRSRGTWSYSSAWDSNPFRVDKAYWRYC</sequence>
<protein>
    <submittedName>
        <fullName evidence="2">Lactococcin 972 family bacteriocin</fullName>
    </submittedName>
</protein>
<feature type="transmembrane region" description="Helical" evidence="1">
    <location>
        <begin position="31"/>
        <end position="51"/>
    </location>
</feature>
<keyword evidence="1" id="KW-0472">Membrane</keyword>
<keyword evidence="1" id="KW-1133">Transmembrane helix</keyword>
<keyword evidence="3" id="KW-1185">Reference proteome</keyword>
<evidence type="ECO:0000313" key="2">
    <source>
        <dbReference type="EMBL" id="QJW35926.1"/>
    </source>
</evidence>
<dbReference type="RefSeq" id="WP_154798010.1">
    <property type="nucleotide sequence ID" value="NZ_CP052757.1"/>
</dbReference>
<organism evidence="2 3">
    <name type="scientific">Cellulosimicrobium protaetiae</name>
    <dbReference type="NCBI Taxonomy" id="2587808"/>
    <lineage>
        <taxon>Bacteria</taxon>
        <taxon>Bacillati</taxon>
        <taxon>Actinomycetota</taxon>
        <taxon>Actinomycetes</taxon>
        <taxon>Micrococcales</taxon>
        <taxon>Promicromonosporaceae</taxon>
        <taxon>Cellulosimicrobium</taxon>
    </lineage>
</organism>
<reference evidence="2 3" key="1">
    <citation type="journal article" date="2022" name="Int. J. Syst. Evol. Microbiol.">
        <title>Cellulosimicrobium protaetiae sp. nov., isolated from the gut of the larva of Protaetia brevitarsis seulensis.</title>
        <authorList>
            <person name="Le Han H."/>
            <person name="Nguyen T.T.H."/>
            <person name="Li Z."/>
            <person name="Shin N.R."/>
            <person name="Kim S.G."/>
        </authorList>
    </citation>
    <scope>NUCLEOTIDE SEQUENCE [LARGE SCALE GENOMIC DNA]</scope>
    <source>
        <strain evidence="2 3">BI34</strain>
    </source>
</reference>
<dbReference type="InterPro" id="IPR006540">
    <property type="entry name" value="Lactococcin_972"/>
</dbReference>
<gene>
    <name evidence="2" type="ORF">FIC82_006685</name>
</gene>